<evidence type="ECO:0000256" key="12">
    <source>
        <dbReference type="PIRSR" id="PIRSR001024-1"/>
    </source>
</evidence>
<dbReference type="PIRSF" id="PIRSF001024">
    <property type="entry name" value="Alph-amyl_fung"/>
    <property type="match status" value="1"/>
</dbReference>
<dbReference type="Proteomes" id="UP000023152">
    <property type="component" value="Unassembled WGS sequence"/>
</dbReference>
<dbReference type="SMART" id="SM00642">
    <property type="entry name" value="Aamy"/>
    <property type="match status" value="1"/>
</dbReference>
<dbReference type="InterPro" id="IPR000519">
    <property type="entry name" value="P_trefoil_dom"/>
</dbReference>
<dbReference type="Pfam" id="PF00128">
    <property type="entry name" value="Alpha-amylase"/>
    <property type="match status" value="2"/>
</dbReference>
<keyword evidence="17" id="KW-1133">Transmembrane helix</keyword>
<dbReference type="SUPFAM" id="SSF57492">
    <property type="entry name" value="Trefoil"/>
    <property type="match status" value="1"/>
</dbReference>
<dbReference type="AlphaFoldDB" id="X6NL78"/>
<feature type="domain" description="P-type" evidence="18">
    <location>
        <begin position="265"/>
        <end position="311"/>
    </location>
</feature>
<keyword evidence="20" id="KW-1185">Reference proteome</keyword>
<dbReference type="Gene3D" id="3.20.20.80">
    <property type="entry name" value="Glycosidases"/>
    <property type="match status" value="2"/>
</dbReference>
<feature type="binding site" evidence="15">
    <location>
        <position position="353"/>
    </location>
    <ligand>
        <name>substrate</name>
    </ligand>
</feature>
<keyword evidence="9 14" id="KW-1015">Disulfide bond</keyword>
<dbReference type="GO" id="GO:0004556">
    <property type="term" value="F:alpha-amylase activity"/>
    <property type="evidence" value="ECO:0007669"/>
    <property type="project" value="UniProtKB-EC"/>
</dbReference>
<evidence type="ECO:0000256" key="7">
    <source>
        <dbReference type="ARBA" id="ARBA00022801"/>
    </source>
</evidence>
<feature type="binding site" evidence="15">
    <location>
        <position position="43"/>
    </location>
    <ligand>
        <name>substrate</name>
    </ligand>
</feature>
<feature type="active site" description="Proton donor" evidence="12">
    <location>
        <position position="175"/>
    </location>
</feature>
<comment type="caution">
    <text evidence="16">Lacks conserved residue(s) required for the propagation of feature annotation.</text>
</comment>
<feature type="disulfide bond" evidence="14">
    <location>
        <begin position="97"/>
        <end position="111"/>
    </location>
</feature>
<dbReference type="SUPFAM" id="SSF51011">
    <property type="entry name" value="Glycosyl hydrolase domain"/>
    <property type="match status" value="1"/>
</dbReference>
<feature type="binding site" evidence="15">
    <location>
        <position position="148"/>
    </location>
    <ligand>
        <name>substrate</name>
    </ligand>
</feature>
<comment type="caution">
    <text evidence="19">The sequence shown here is derived from an EMBL/GenBank/DDBJ whole genome shotgun (WGS) entry which is preliminary data.</text>
</comment>
<evidence type="ECO:0000256" key="16">
    <source>
        <dbReference type="PROSITE-ProRule" id="PRU00779"/>
    </source>
</evidence>
<dbReference type="PANTHER" id="PTHR10357">
    <property type="entry name" value="ALPHA-AMYLASE FAMILY MEMBER"/>
    <property type="match status" value="1"/>
</dbReference>
<dbReference type="GO" id="GO:0005975">
    <property type="term" value="P:carbohydrate metabolic process"/>
    <property type="evidence" value="ECO:0007669"/>
    <property type="project" value="InterPro"/>
</dbReference>
<dbReference type="InterPro" id="IPR017957">
    <property type="entry name" value="P_trefoil_CS"/>
</dbReference>
<dbReference type="OrthoDB" id="1740265at2759"/>
<feature type="active site" description="Nucleophile" evidence="12">
    <location>
        <position position="150"/>
    </location>
</feature>
<dbReference type="PROSITE" id="PS00025">
    <property type="entry name" value="P_TREFOIL_1"/>
    <property type="match status" value="1"/>
</dbReference>
<sequence>MGFDAIWISPVVENIANVKFLFKLLTIFFIHMFELLIGYHGYWAQDFYTLNSYFGDEDTFSQLASAIHERGMYLMIDVVANHVGNPPITTTMTCPMCNIEDWNDQSQVEQCRLSGLPDLNQSVSYVNSSLCDWVSEYVVGKWKADGLRIDTVSEVHPDPFWTDFARAAGVYAVGEVDNGDPTYVGPYQNYLPGVLNYPMFYSIRNAFGAQQSISSNLLSMAAANQQDFKDWTLLGTFVDNHDNDRFLCDYPDAVSVHNSKELLAGNCSVNDQSKQDCGYVGITESQCTTQSCCWQEVNPNPNNYPWCYYPLGQSSSYRQYENALNFVLTYVGIPIIYYGTEQAFHGCQDPNNREPLWPSSYDTTATLYQFLQVVITARKTMQIWSYNSWNVVYSANNALAYTRGSQFLVLLTNVGDDGSTLSLSFNPQLSSGKYCNVFWPSQDCFTYSSGSVAFSLLSGETKIYIPSDKISDWSVNYYKH</sequence>
<keyword evidence="7" id="KW-0378">Hydrolase</keyword>
<comment type="cofactor">
    <cofactor evidence="2">
        <name>Ca(2+)</name>
        <dbReference type="ChEBI" id="CHEBI:29108"/>
    </cofactor>
</comment>
<dbReference type="InterPro" id="IPR013777">
    <property type="entry name" value="A-amylase-like"/>
</dbReference>
<dbReference type="EC" id="3.2.1.1" evidence="4"/>
<evidence type="ECO:0000256" key="2">
    <source>
        <dbReference type="ARBA" id="ARBA00001913"/>
    </source>
</evidence>
<evidence type="ECO:0000256" key="13">
    <source>
        <dbReference type="PIRSR" id="PIRSR001024-2"/>
    </source>
</evidence>
<protein>
    <recommendedName>
        <fullName evidence="4">alpha-amylase</fullName>
        <ecNumber evidence="4">3.2.1.1</ecNumber>
    </recommendedName>
</protein>
<comment type="similarity">
    <text evidence="3">Belongs to the glycosyl hydrolase 13 family.</text>
</comment>
<organism evidence="19 20">
    <name type="scientific">Reticulomyxa filosa</name>
    <dbReference type="NCBI Taxonomy" id="46433"/>
    <lineage>
        <taxon>Eukaryota</taxon>
        <taxon>Sar</taxon>
        <taxon>Rhizaria</taxon>
        <taxon>Retaria</taxon>
        <taxon>Foraminifera</taxon>
        <taxon>Monothalamids</taxon>
        <taxon>Reticulomyxidae</taxon>
        <taxon>Reticulomyxa</taxon>
    </lineage>
</organism>
<evidence type="ECO:0000256" key="3">
    <source>
        <dbReference type="ARBA" id="ARBA00008061"/>
    </source>
</evidence>
<evidence type="ECO:0000313" key="19">
    <source>
        <dbReference type="EMBL" id="ETO27040.1"/>
    </source>
</evidence>
<dbReference type="Pfam" id="PF00088">
    <property type="entry name" value="Trefoil"/>
    <property type="match status" value="1"/>
</dbReference>
<proteinExistence type="inferred from homology"/>
<feature type="binding site" evidence="15">
    <location>
        <position position="242"/>
    </location>
    <ligand>
        <name>substrate</name>
    </ligand>
</feature>
<evidence type="ECO:0000256" key="11">
    <source>
        <dbReference type="ARBA" id="ARBA00023295"/>
    </source>
</evidence>
<keyword evidence="17" id="KW-0812">Transmembrane</keyword>
<feature type="disulfide bond" evidence="16">
    <location>
        <begin position="267"/>
        <end position="293"/>
    </location>
</feature>
<keyword evidence="5" id="KW-0479">Metal-binding</keyword>
<feature type="site" description="Transition state stabilizer" evidence="13">
    <location>
        <position position="242"/>
    </location>
</feature>
<dbReference type="InterPro" id="IPR017853">
    <property type="entry name" value="GH"/>
</dbReference>
<name>X6NL78_RETFI</name>
<feature type="disulfide bond" evidence="16">
    <location>
        <begin position="277"/>
        <end position="292"/>
    </location>
</feature>
<dbReference type="PANTHER" id="PTHR10357:SF215">
    <property type="entry name" value="ALPHA-AMYLASE 1"/>
    <property type="match status" value="1"/>
</dbReference>
<evidence type="ECO:0000259" key="18">
    <source>
        <dbReference type="PROSITE" id="PS51448"/>
    </source>
</evidence>
<keyword evidence="8" id="KW-0106">Calcium</keyword>
<reference evidence="19 20" key="1">
    <citation type="journal article" date="2013" name="Curr. Biol.">
        <title>The Genome of the Foraminiferan Reticulomyxa filosa.</title>
        <authorList>
            <person name="Glockner G."/>
            <person name="Hulsmann N."/>
            <person name="Schleicher M."/>
            <person name="Noegel A.A."/>
            <person name="Eichinger L."/>
            <person name="Gallinger C."/>
            <person name="Pawlowski J."/>
            <person name="Sierra R."/>
            <person name="Euteneuer U."/>
            <person name="Pillet L."/>
            <person name="Moustafa A."/>
            <person name="Platzer M."/>
            <person name="Groth M."/>
            <person name="Szafranski K."/>
            <person name="Schliwa M."/>
        </authorList>
    </citation>
    <scope>NUCLEOTIDE SEQUENCE [LARGE SCALE GENOMIC DNA]</scope>
</reference>
<evidence type="ECO:0000256" key="5">
    <source>
        <dbReference type="ARBA" id="ARBA00022723"/>
    </source>
</evidence>
<evidence type="ECO:0000256" key="14">
    <source>
        <dbReference type="PIRSR" id="PIRSR001024-4"/>
    </source>
</evidence>
<dbReference type="OMA" id="NAQLCQT"/>
<dbReference type="PROSITE" id="PS51448">
    <property type="entry name" value="P_TREFOIL_2"/>
    <property type="match status" value="1"/>
</dbReference>
<evidence type="ECO:0000256" key="4">
    <source>
        <dbReference type="ARBA" id="ARBA00012595"/>
    </source>
</evidence>
<dbReference type="GO" id="GO:0005509">
    <property type="term" value="F:calcium ion binding"/>
    <property type="evidence" value="ECO:0007669"/>
    <property type="project" value="InterPro"/>
</dbReference>
<dbReference type="InterPro" id="IPR044913">
    <property type="entry name" value="P_trefoil_dom_sf"/>
</dbReference>
<evidence type="ECO:0000256" key="10">
    <source>
        <dbReference type="ARBA" id="ARBA00023277"/>
    </source>
</evidence>
<dbReference type="InterPro" id="IPR013780">
    <property type="entry name" value="Glyco_hydro_b"/>
</dbReference>
<evidence type="ECO:0000313" key="20">
    <source>
        <dbReference type="Proteomes" id="UP000023152"/>
    </source>
</evidence>
<dbReference type="InterPro" id="IPR006047">
    <property type="entry name" value="GH13_cat_dom"/>
</dbReference>
<keyword evidence="10" id="KW-0119">Carbohydrate metabolism</keyword>
<evidence type="ECO:0000256" key="15">
    <source>
        <dbReference type="PIRSR" id="PIRSR001024-5"/>
    </source>
</evidence>
<accession>X6NL78</accession>
<feature type="binding site" evidence="15">
    <location>
        <position position="179"/>
    </location>
    <ligand>
        <name>substrate</name>
    </ligand>
</feature>
<comment type="catalytic activity">
    <reaction evidence="1">
        <text>Endohydrolysis of (1-&gt;4)-alpha-D-glucosidic linkages in polysaccharides containing three or more (1-&gt;4)-alpha-linked D-glucose units.</text>
        <dbReference type="EC" id="3.2.1.1"/>
    </reaction>
</comment>
<dbReference type="Gene3D" id="4.10.110.10">
    <property type="entry name" value="Spasmolytic Protein, domain 1"/>
    <property type="match status" value="1"/>
</dbReference>
<evidence type="ECO:0000256" key="1">
    <source>
        <dbReference type="ARBA" id="ARBA00000548"/>
    </source>
</evidence>
<feature type="transmembrane region" description="Helical" evidence="17">
    <location>
        <begin position="20"/>
        <end position="43"/>
    </location>
</feature>
<feature type="binding site" evidence="15">
    <location>
        <position position="82"/>
    </location>
    <ligand>
        <name>substrate</name>
    </ligand>
</feature>
<dbReference type="EMBL" id="ASPP01007497">
    <property type="protein sequence ID" value="ETO27040.1"/>
    <property type="molecule type" value="Genomic_DNA"/>
</dbReference>
<keyword evidence="17" id="KW-0472">Membrane</keyword>
<evidence type="ECO:0000256" key="8">
    <source>
        <dbReference type="ARBA" id="ARBA00022837"/>
    </source>
</evidence>
<evidence type="ECO:0000256" key="9">
    <source>
        <dbReference type="ARBA" id="ARBA00023157"/>
    </source>
</evidence>
<keyword evidence="6" id="KW-0732">Signal</keyword>
<dbReference type="SMART" id="SM00018">
    <property type="entry name" value="PD"/>
    <property type="match status" value="1"/>
</dbReference>
<evidence type="ECO:0000256" key="6">
    <source>
        <dbReference type="ARBA" id="ARBA00022729"/>
    </source>
</evidence>
<dbReference type="CDD" id="cd00111">
    <property type="entry name" value="Trefoil"/>
    <property type="match status" value="1"/>
</dbReference>
<dbReference type="SUPFAM" id="SSF51445">
    <property type="entry name" value="(Trans)glycosidases"/>
    <property type="match status" value="1"/>
</dbReference>
<keyword evidence="11" id="KW-0326">Glycosidase</keyword>
<dbReference type="Gene3D" id="2.60.40.1180">
    <property type="entry name" value="Golgi alpha-mannosidase II"/>
    <property type="match status" value="1"/>
</dbReference>
<evidence type="ECO:0000256" key="17">
    <source>
        <dbReference type="SAM" id="Phobius"/>
    </source>
</evidence>
<gene>
    <name evidence="19" type="ORF">RFI_10090</name>
</gene>